<comment type="subcellular location">
    <subcellularLocation>
        <location evidence="5">Cell inner membrane</location>
        <topology evidence="5">Single-pass membrane protein</topology>
    </subcellularLocation>
</comment>
<reference evidence="8 13" key="4">
    <citation type="submission" date="2020-04" db="EMBL/GenBank/DDBJ databases">
        <title>Whole-genome sequencing of Vibrio spp. from China reveals different genetic environments of blaCTX-M-14 among diverse lineages.</title>
        <authorList>
            <person name="Zheng Z."/>
            <person name="Ye L."/>
            <person name="Chen S."/>
        </authorList>
    </citation>
    <scope>NUCLEOTIDE SEQUENCE [LARGE SCALE GENOMIC DNA]</scope>
    <source>
        <strain evidence="8 13">Vb1636</strain>
    </source>
</reference>
<feature type="domain" description="Lipopolysaccharide assembly protein A" evidence="6">
    <location>
        <begin position="22"/>
        <end position="81"/>
    </location>
</feature>
<comment type="caution">
    <text evidence="8">The sequence shown here is derived from an EMBL/GenBank/DDBJ whole genome shotgun (WGS) entry which is preliminary data.</text>
</comment>
<dbReference type="EMBL" id="AAXMUW010000030">
    <property type="protein sequence ID" value="EGQ9136437.1"/>
    <property type="molecule type" value="Genomic_DNA"/>
</dbReference>
<name>A0A0H0YE63_VIBAL</name>
<reference evidence="7" key="3">
    <citation type="submission" date="2019-11" db="EMBL/GenBank/DDBJ databases">
        <authorList>
            <consortium name="PulseNet: The National Subtyping Network for Foodborne Disease Surveillance"/>
            <person name="Tarr C.L."/>
            <person name="Trees E."/>
            <person name="Katz L.S."/>
            <person name="Carleton-Romer H.A."/>
            <person name="Stroika S."/>
            <person name="Kucerova Z."/>
            <person name="Roache K.F."/>
            <person name="Sabol A.L."/>
            <person name="Besser J."/>
            <person name="Gerner-Smidt P."/>
        </authorList>
    </citation>
    <scope>NUCLEOTIDE SEQUENCE</scope>
    <source>
        <strain evidence="7">PNUSAV001129</strain>
    </source>
</reference>
<comment type="similarity">
    <text evidence="5">Belongs to the LapA family.</text>
</comment>
<evidence type="ECO:0000313" key="11">
    <source>
        <dbReference type="Proteomes" id="UP000054316"/>
    </source>
</evidence>
<evidence type="ECO:0000256" key="5">
    <source>
        <dbReference type="HAMAP-Rule" id="MF_01948"/>
    </source>
</evidence>
<dbReference type="InterPro" id="IPR032906">
    <property type="entry name" value="LapA"/>
</dbReference>
<keyword evidence="2 5" id="KW-0812">Transmembrane</keyword>
<evidence type="ECO:0000313" key="10">
    <source>
        <dbReference type="EMBL" id="PNP27373.1"/>
    </source>
</evidence>
<keyword evidence="1 5" id="KW-1003">Cell membrane</keyword>
<dbReference type="RefSeq" id="WP_005376663.1">
    <property type="nucleotide sequence ID" value="NZ_AP023187.1"/>
</dbReference>
<comment type="function">
    <text evidence="5">Involved in the assembly of lipopolysaccharide (LPS).</text>
</comment>
<feature type="transmembrane region" description="Helical" evidence="5">
    <location>
        <begin position="44"/>
        <end position="64"/>
    </location>
</feature>
<dbReference type="Proteomes" id="UP000532247">
    <property type="component" value="Unassembled WGS sequence"/>
</dbReference>
<evidence type="ECO:0000256" key="2">
    <source>
        <dbReference type="ARBA" id="ARBA00022692"/>
    </source>
</evidence>
<dbReference type="EMBL" id="LOSN02000001">
    <property type="protein sequence ID" value="PNP27373.1"/>
    <property type="molecule type" value="Genomic_DNA"/>
</dbReference>
<sequence>MKIIKIVAVLALFLIALALGSQNQELVTFNYLLAKGEFHLSTLLGVVFVVGFALAWVIFGSIQLKTQLQVRRLKKKLKKYEPTESNNAADKPAIEKQA</sequence>
<dbReference type="EMBL" id="JABCMA010000003">
    <property type="protein sequence ID" value="NMR72952.1"/>
    <property type="molecule type" value="Genomic_DNA"/>
</dbReference>
<proteinExistence type="inferred from homology"/>
<dbReference type="GeneID" id="75167195"/>
<evidence type="ECO:0000313" key="7">
    <source>
        <dbReference type="EMBL" id="EGQ9136437.1"/>
    </source>
</evidence>
<reference evidence="9 12" key="2">
    <citation type="submission" date="2019-09" db="EMBL/GenBank/DDBJ databases">
        <title>Draft genome sequencing and comparative genomics of hatchery-associated Vibrios.</title>
        <authorList>
            <person name="Kehlet-Delgado H."/>
            <person name="Mueller R.S."/>
        </authorList>
    </citation>
    <scope>NUCLEOTIDE SEQUENCE [LARGE SCALE GENOMIC DNA]</scope>
    <source>
        <strain evidence="9 12">081416A</strain>
    </source>
</reference>
<dbReference type="EMBL" id="VTYF01000006">
    <property type="protein sequence ID" value="NOI09798.1"/>
    <property type="molecule type" value="Genomic_DNA"/>
</dbReference>
<evidence type="ECO:0000256" key="4">
    <source>
        <dbReference type="ARBA" id="ARBA00023136"/>
    </source>
</evidence>
<dbReference type="GO" id="GO:0008653">
    <property type="term" value="P:lipopolysaccharide metabolic process"/>
    <property type="evidence" value="ECO:0007669"/>
    <property type="project" value="InterPro"/>
</dbReference>
<dbReference type="STRING" id="663.BAU10_09295"/>
<keyword evidence="4 5" id="KW-0472">Membrane</keyword>
<keyword evidence="3 5" id="KW-1133">Transmembrane helix</keyword>
<keyword evidence="5" id="KW-0997">Cell inner membrane</keyword>
<evidence type="ECO:0000313" key="12">
    <source>
        <dbReference type="Proteomes" id="UP000532247"/>
    </source>
</evidence>
<organism evidence="8 13">
    <name type="scientific">Vibrio alginolyticus</name>
    <dbReference type="NCBI Taxonomy" id="663"/>
    <lineage>
        <taxon>Bacteria</taxon>
        <taxon>Pseudomonadati</taxon>
        <taxon>Pseudomonadota</taxon>
        <taxon>Gammaproteobacteria</taxon>
        <taxon>Vibrionales</taxon>
        <taxon>Vibrionaceae</taxon>
        <taxon>Vibrio</taxon>
    </lineage>
</organism>
<evidence type="ECO:0000256" key="1">
    <source>
        <dbReference type="ARBA" id="ARBA00022475"/>
    </source>
</evidence>
<accession>A0A0H0YE63</accession>
<dbReference type="Proteomes" id="UP000054316">
    <property type="component" value="Unassembled WGS sequence"/>
</dbReference>
<evidence type="ECO:0000313" key="9">
    <source>
        <dbReference type="EMBL" id="NOI09798.1"/>
    </source>
</evidence>
<evidence type="ECO:0000313" key="8">
    <source>
        <dbReference type="EMBL" id="NMR72952.1"/>
    </source>
</evidence>
<evidence type="ECO:0000256" key="3">
    <source>
        <dbReference type="ARBA" id="ARBA00022989"/>
    </source>
</evidence>
<protein>
    <recommendedName>
        <fullName evidence="5">Probable lipopolysaccharide assembly protein A</fullName>
    </recommendedName>
</protein>
<dbReference type="eggNOG" id="COG3771">
    <property type="taxonomic scope" value="Bacteria"/>
</dbReference>
<dbReference type="GO" id="GO:0005886">
    <property type="term" value="C:plasma membrane"/>
    <property type="evidence" value="ECO:0007669"/>
    <property type="project" value="UniProtKB-SubCell"/>
</dbReference>
<gene>
    <name evidence="5" type="primary">lapA</name>
    <name evidence="10" type="ORF">AL553_013450</name>
    <name evidence="9" type="ORF">F0254_13075</name>
    <name evidence="7" type="ORF">GHY86_14970</name>
    <name evidence="8" type="ORF">HKB35_04875</name>
</gene>
<dbReference type="Proteomes" id="UP000714625">
    <property type="component" value="Unassembled WGS sequence"/>
</dbReference>
<evidence type="ECO:0000313" key="13">
    <source>
        <dbReference type="Proteomes" id="UP000565155"/>
    </source>
</evidence>
<dbReference type="InterPro" id="IPR010445">
    <property type="entry name" value="LapA_dom"/>
</dbReference>
<evidence type="ECO:0000259" key="6">
    <source>
        <dbReference type="Pfam" id="PF06305"/>
    </source>
</evidence>
<dbReference type="Proteomes" id="UP000565155">
    <property type="component" value="Unassembled WGS sequence"/>
</dbReference>
<dbReference type="HAMAP" id="MF_01948">
    <property type="entry name" value="LPS_assembly_LapA"/>
    <property type="match status" value="1"/>
</dbReference>
<comment type="caution">
    <text evidence="5">Lacks conserved residue(s) required for the propagation of feature annotation.</text>
</comment>
<dbReference type="Pfam" id="PF06305">
    <property type="entry name" value="LapA_dom"/>
    <property type="match status" value="1"/>
</dbReference>
<keyword evidence="11" id="KW-1185">Reference proteome</keyword>
<reference evidence="10 11" key="1">
    <citation type="submission" date="2017-12" db="EMBL/GenBank/DDBJ databases">
        <title>FDA dAtabase for Regulatory Grade micrObial Sequences (FDA-ARGOS): Supporting development and validation of Infectious Disease Dx tests.</title>
        <authorList>
            <person name="Hoffmann M."/>
            <person name="Allard M."/>
            <person name="Evans P."/>
            <person name="Brown E."/>
            <person name="Tallon L.J."/>
            <person name="Sadzewicz L."/>
            <person name="Sengamalay N."/>
            <person name="Ott S."/>
            <person name="Godinez A."/>
            <person name="Nagaraj S."/>
            <person name="Vavikolanu K."/>
            <person name="Aluvathingal J."/>
            <person name="Nadendla S."/>
            <person name="Hobson J."/>
            <person name="Sichtig H."/>
        </authorList>
    </citation>
    <scope>NUCLEOTIDE SEQUENCE [LARGE SCALE GENOMIC DNA]</scope>
    <source>
        <strain evidence="11">ATCC 17749</strain>
        <strain evidence="10">FDAARGOS_97</strain>
    </source>
</reference>
<dbReference type="AlphaFoldDB" id="A0A0H0YE63"/>